<proteinExistence type="inferred from homology"/>
<feature type="domain" description="mRNA decay factor PAT1" evidence="8">
    <location>
        <begin position="11"/>
        <end position="610"/>
    </location>
</feature>
<dbReference type="GO" id="GO:0000290">
    <property type="term" value="P:deadenylation-dependent decapping of nuclear-transcribed mRNA"/>
    <property type="evidence" value="ECO:0007669"/>
    <property type="project" value="InterPro"/>
</dbReference>
<dbReference type="AlphaFoldDB" id="A0A0C3S3D1"/>
<dbReference type="HOGENOM" id="CLU_012622_2_0_1"/>
<organism evidence="9 10">
    <name type="scientific">Phlebiopsis gigantea (strain 11061_1 CR5-6)</name>
    <name type="common">White-rot fungus</name>
    <name type="synonym">Peniophora gigantea</name>
    <dbReference type="NCBI Taxonomy" id="745531"/>
    <lineage>
        <taxon>Eukaryota</taxon>
        <taxon>Fungi</taxon>
        <taxon>Dikarya</taxon>
        <taxon>Basidiomycota</taxon>
        <taxon>Agaricomycotina</taxon>
        <taxon>Agaricomycetes</taxon>
        <taxon>Polyporales</taxon>
        <taxon>Phanerochaetaceae</taxon>
        <taxon>Phlebiopsis</taxon>
    </lineage>
</organism>
<evidence type="ECO:0000256" key="6">
    <source>
        <dbReference type="ARBA" id="ARBA00023242"/>
    </source>
</evidence>
<dbReference type="Proteomes" id="UP000053257">
    <property type="component" value="Unassembled WGS sequence"/>
</dbReference>
<protein>
    <recommendedName>
        <fullName evidence="8">mRNA decay factor PAT1 domain-containing protein</fullName>
    </recommendedName>
</protein>
<keyword evidence="4" id="KW-0963">Cytoplasm</keyword>
<name>A0A0C3S3D1_PHLG1</name>
<sequence length="616" mass="69679">MPYRRQPQPVHRAATPSRHPHQPQPQQHQNLDVPFQQSLQYLPREIQMQQRLLAEMAQAEFLHSLQGSPVPEGKNEQEMHDLLRAQAMQKIMEAERMEEKRKRKLEKIRYMSRYNDLMTQSDKDFITRIQVSQLVTQDPYSEDFYAQVYGAVARSRMGLEAPQALLRFGSGGGVGLGLNQIKGGRRPSAMQRMEAQVERIVNNARLREKEKTSLNSLQGALGKTAGRSYKAAPRQLLQVDASGTSPIVSPAHAHISKADGTEGEGAAKEAARIAKEALSGHEGQELIKKDPLTHKEALMILERLFDLHIEADQLKNDQPPPEEFEAFQAWEVHYTDAVDRLWDGLRVMVPLETSNPHPFISLLMPIKGKKFLPRVIRLLDTSRNLTIVTLMVACFSQLDVVRDSRILDLLEDTPERKEALTQSDAFVHATIMQYVLLVTAKCSLRIVSGLLGLFLERNNVEVLVQTPAGMNMLTIFLSRVETLKQENSVSDEERPTLDELTQWQLVFDHMFQLLSPHLLYLFPSVRQALTSNIPIANIPDSDHIDRPTWQFLAALGLHSSVEQQQVLVTSLRERVLDNVASIANGWVVDEDQSRLRLSNVNLFLHSLGLDSSQIAL</sequence>
<evidence type="ECO:0000256" key="5">
    <source>
        <dbReference type="ARBA" id="ARBA00022884"/>
    </source>
</evidence>
<keyword evidence="6" id="KW-0539">Nucleus</keyword>
<dbReference type="Pfam" id="PF09770">
    <property type="entry name" value="PAT1"/>
    <property type="match status" value="1"/>
</dbReference>
<evidence type="ECO:0000256" key="1">
    <source>
        <dbReference type="ARBA" id="ARBA00004123"/>
    </source>
</evidence>
<reference evidence="9 10" key="1">
    <citation type="journal article" date="2014" name="PLoS Genet.">
        <title>Analysis of the Phlebiopsis gigantea genome, transcriptome and secretome provides insight into its pioneer colonization strategies of wood.</title>
        <authorList>
            <person name="Hori C."/>
            <person name="Ishida T."/>
            <person name="Igarashi K."/>
            <person name="Samejima M."/>
            <person name="Suzuki H."/>
            <person name="Master E."/>
            <person name="Ferreira P."/>
            <person name="Ruiz-Duenas F.J."/>
            <person name="Held B."/>
            <person name="Canessa P."/>
            <person name="Larrondo L.F."/>
            <person name="Schmoll M."/>
            <person name="Druzhinina I.S."/>
            <person name="Kubicek C.P."/>
            <person name="Gaskell J.A."/>
            <person name="Kersten P."/>
            <person name="St John F."/>
            <person name="Glasner J."/>
            <person name="Sabat G."/>
            <person name="Splinter BonDurant S."/>
            <person name="Syed K."/>
            <person name="Yadav J."/>
            <person name="Mgbeahuruike A.C."/>
            <person name="Kovalchuk A."/>
            <person name="Asiegbu F.O."/>
            <person name="Lackner G."/>
            <person name="Hoffmeister D."/>
            <person name="Rencoret J."/>
            <person name="Gutierrez A."/>
            <person name="Sun H."/>
            <person name="Lindquist E."/>
            <person name="Barry K."/>
            <person name="Riley R."/>
            <person name="Grigoriev I.V."/>
            <person name="Henrissat B."/>
            <person name="Kues U."/>
            <person name="Berka R.M."/>
            <person name="Martinez A.T."/>
            <person name="Covert S.F."/>
            <person name="Blanchette R.A."/>
            <person name="Cullen D."/>
        </authorList>
    </citation>
    <scope>NUCLEOTIDE SEQUENCE [LARGE SCALE GENOMIC DNA]</scope>
    <source>
        <strain evidence="9 10">11061_1 CR5-6</strain>
    </source>
</reference>
<gene>
    <name evidence="9" type="ORF">PHLGIDRAFT_125862</name>
</gene>
<dbReference type="GO" id="GO:0005634">
    <property type="term" value="C:nucleus"/>
    <property type="evidence" value="ECO:0007669"/>
    <property type="project" value="UniProtKB-SubCell"/>
</dbReference>
<comment type="subcellular location">
    <subcellularLocation>
        <location evidence="2">Cytoplasm</location>
        <location evidence="2">P-body</location>
    </subcellularLocation>
    <subcellularLocation>
        <location evidence="1">Nucleus</location>
    </subcellularLocation>
</comment>
<keyword evidence="5" id="KW-0694">RNA-binding</keyword>
<accession>A0A0C3S3D1</accession>
<evidence type="ECO:0000313" key="9">
    <source>
        <dbReference type="EMBL" id="KIP10031.1"/>
    </source>
</evidence>
<comment type="similarity">
    <text evidence="3">Belongs to the PAT1 family.</text>
</comment>
<dbReference type="GO" id="GO:0003723">
    <property type="term" value="F:RNA binding"/>
    <property type="evidence" value="ECO:0007669"/>
    <property type="project" value="UniProtKB-KW"/>
</dbReference>
<dbReference type="STRING" id="745531.A0A0C3S3D1"/>
<dbReference type="GO" id="GO:0033962">
    <property type="term" value="P:P-body assembly"/>
    <property type="evidence" value="ECO:0007669"/>
    <property type="project" value="TreeGrafter"/>
</dbReference>
<evidence type="ECO:0000256" key="4">
    <source>
        <dbReference type="ARBA" id="ARBA00022490"/>
    </source>
</evidence>
<evidence type="ECO:0000313" key="10">
    <source>
        <dbReference type="Proteomes" id="UP000053257"/>
    </source>
</evidence>
<dbReference type="InterPro" id="IPR039900">
    <property type="entry name" value="Pat1-like"/>
</dbReference>
<dbReference type="GO" id="GO:0000932">
    <property type="term" value="C:P-body"/>
    <property type="evidence" value="ECO:0007669"/>
    <property type="project" value="UniProtKB-SubCell"/>
</dbReference>
<dbReference type="EMBL" id="KN840459">
    <property type="protein sequence ID" value="KIP10031.1"/>
    <property type="molecule type" value="Genomic_DNA"/>
</dbReference>
<evidence type="ECO:0000259" key="8">
    <source>
        <dbReference type="Pfam" id="PF09770"/>
    </source>
</evidence>
<dbReference type="PANTHER" id="PTHR21551:SF0">
    <property type="entry name" value="PROTEIN ASSOCIATED WITH TOPO II RELATED-1, ISOFORM A"/>
    <property type="match status" value="1"/>
</dbReference>
<evidence type="ECO:0000256" key="3">
    <source>
        <dbReference type="ARBA" id="ARBA00009138"/>
    </source>
</evidence>
<feature type="region of interest" description="Disordered" evidence="7">
    <location>
        <begin position="1"/>
        <end position="28"/>
    </location>
</feature>
<dbReference type="PANTHER" id="PTHR21551">
    <property type="entry name" value="TOPOISOMERASE II-ASSOCIATED PROTEIN PAT1"/>
    <property type="match status" value="1"/>
</dbReference>
<keyword evidence="10" id="KW-1185">Reference proteome</keyword>
<dbReference type="OrthoDB" id="74835at2759"/>
<evidence type="ECO:0000256" key="7">
    <source>
        <dbReference type="SAM" id="MobiDB-lite"/>
    </source>
</evidence>
<evidence type="ECO:0000256" key="2">
    <source>
        <dbReference type="ARBA" id="ARBA00004201"/>
    </source>
</evidence>
<dbReference type="InterPro" id="IPR019167">
    <property type="entry name" value="PAT1_dom"/>
</dbReference>